<dbReference type="InterPro" id="IPR031127">
    <property type="entry name" value="E3_UB_ligase_RBR"/>
</dbReference>
<evidence type="ECO:0000313" key="11">
    <source>
        <dbReference type="Proteomes" id="UP000887561"/>
    </source>
</evidence>
<evidence type="ECO:0000256" key="1">
    <source>
        <dbReference type="ARBA" id="ARBA00001798"/>
    </source>
</evidence>
<dbReference type="InterPro" id="IPR002867">
    <property type="entry name" value="IBR_dom"/>
</dbReference>
<name>A0A915NDA0_MELJA</name>
<feature type="region of interest" description="Disordered" evidence="9">
    <location>
        <begin position="130"/>
        <end position="218"/>
    </location>
</feature>
<dbReference type="GO" id="GO:0061630">
    <property type="term" value="F:ubiquitin protein ligase activity"/>
    <property type="evidence" value="ECO:0007669"/>
    <property type="project" value="UniProtKB-EC"/>
</dbReference>
<dbReference type="Proteomes" id="UP000887561">
    <property type="component" value="Unplaced"/>
</dbReference>
<dbReference type="SUPFAM" id="SSF57850">
    <property type="entry name" value="RING/U-box"/>
    <property type="match status" value="1"/>
</dbReference>
<dbReference type="WBParaSite" id="scaffold9164_cov143.g13689">
    <property type="protein sequence ID" value="scaffold9164_cov143.g13689"/>
    <property type="gene ID" value="scaffold9164_cov143.g13689"/>
</dbReference>
<keyword evidence="8" id="KW-0862">Zinc</keyword>
<evidence type="ECO:0000256" key="9">
    <source>
        <dbReference type="SAM" id="MobiDB-lite"/>
    </source>
</evidence>
<evidence type="ECO:0000256" key="7">
    <source>
        <dbReference type="ARBA" id="ARBA00022786"/>
    </source>
</evidence>
<accession>A0A915NDA0</accession>
<evidence type="ECO:0000256" key="6">
    <source>
        <dbReference type="ARBA" id="ARBA00022771"/>
    </source>
</evidence>
<dbReference type="AlphaFoldDB" id="A0A915NDA0"/>
<organism evidence="11 12">
    <name type="scientific">Meloidogyne javanica</name>
    <name type="common">Root-knot nematode worm</name>
    <dbReference type="NCBI Taxonomy" id="6303"/>
    <lineage>
        <taxon>Eukaryota</taxon>
        <taxon>Metazoa</taxon>
        <taxon>Ecdysozoa</taxon>
        <taxon>Nematoda</taxon>
        <taxon>Chromadorea</taxon>
        <taxon>Rhabditida</taxon>
        <taxon>Tylenchina</taxon>
        <taxon>Tylenchomorpha</taxon>
        <taxon>Tylenchoidea</taxon>
        <taxon>Meloidogynidae</taxon>
        <taxon>Meloidogyninae</taxon>
        <taxon>Meloidogyne</taxon>
        <taxon>Meloidogyne incognita group</taxon>
    </lineage>
</organism>
<feature type="compositionally biased region" description="Basic and acidic residues" evidence="9">
    <location>
        <begin position="140"/>
        <end position="152"/>
    </location>
</feature>
<evidence type="ECO:0000313" key="12">
    <source>
        <dbReference type="WBParaSite" id="scaffold9164_cov143.g13689"/>
    </source>
</evidence>
<proteinExistence type="predicted"/>
<keyword evidence="11" id="KW-1185">Reference proteome</keyword>
<evidence type="ECO:0000256" key="8">
    <source>
        <dbReference type="ARBA" id="ARBA00022833"/>
    </source>
</evidence>
<dbReference type="GO" id="GO:0008270">
    <property type="term" value="F:zinc ion binding"/>
    <property type="evidence" value="ECO:0007669"/>
    <property type="project" value="UniProtKB-KW"/>
</dbReference>
<evidence type="ECO:0000259" key="10">
    <source>
        <dbReference type="PROSITE" id="PS51873"/>
    </source>
</evidence>
<evidence type="ECO:0000256" key="5">
    <source>
        <dbReference type="ARBA" id="ARBA00022737"/>
    </source>
</evidence>
<keyword evidence="7" id="KW-0833">Ubl conjugation pathway</keyword>
<keyword evidence="6" id="KW-0863">Zinc-finger</keyword>
<dbReference type="InterPro" id="IPR044066">
    <property type="entry name" value="TRIAD_supradom"/>
</dbReference>
<keyword evidence="3" id="KW-0808">Transferase</keyword>
<feature type="compositionally biased region" description="Polar residues" evidence="9">
    <location>
        <begin position="193"/>
        <end position="203"/>
    </location>
</feature>
<evidence type="ECO:0000256" key="2">
    <source>
        <dbReference type="ARBA" id="ARBA00012251"/>
    </source>
</evidence>
<dbReference type="PANTHER" id="PTHR11685">
    <property type="entry name" value="RBR FAMILY RING FINGER AND IBR DOMAIN-CONTAINING"/>
    <property type="match status" value="1"/>
</dbReference>
<reference evidence="12" key="1">
    <citation type="submission" date="2022-11" db="UniProtKB">
        <authorList>
            <consortium name="WormBaseParasite"/>
        </authorList>
    </citation>
    <scope>IDENTIFICATION</scope>
</reference>
<dbReference type="PROSITE" id="PS51873">
    <property type="entry name" value="TRIAD"/>
    <property type="match status" value="1"/>
</dbReference>
<keyword evidence="4" id="KW-0479">Metal-binding</keyword>
<dbReference type="GO" id="GO:0016567">
    <property type="term" value="P:protein ubiquitination"/>
    <property type="evidence" value="ECO:0007669"/>
    <property type="project" value="InterPro"/>
</dbReference>
<evidence type="ECO:0000256" key="4">
    <source>
        <dbReference type="ARBA" id="ARBA00022723"/>
    </source>
</evidence>
<keyword evidence="5" id="KW-0677">Repeat</keyword>
<dbReference type="Pfam" id="PF01485">
    <property type="entry name" value="IBR"/>
    <property type="match status" value="1"/>
</dbReference>
<protein>
    <recommendedName>
        <fullName evidence="2">RBR-type E3 ubiquitin transferase</fullName>
        <ecNumber evidence="2">2.3.2.31</ecNumber>
    </recommendedName>
</protein>
<comment type="catalytic activity">
    <reaction evidence="1">
        <text>[E2 ubiquitin-conjugating enzyme]-S-ubiquitinyl-L-cysteine + [acceptor protein]-L-lysine = [E2 ubiquitin-conjugating enzyme]-L-cysteine + [acceptor protein]-N(6)-ubiquitinyl-L-lysine.</text>
        <dbReference type="EC" id="2.3.2.31"/>
    </reaction>
</comment>
<sequence length="218" mass="24997">ARHALLLKDDHLLLKWKEEISEMCRFCPNKNCNMLIERTIEGCNHMECTNCKTHFCWICESFKSDNSRDIYRHMLEIHGSYGVDYAHLNMGNYWEPFDYYEDVEQPLPIMTKCLSRKLLYGQLRTITFQQTNLMPPSKENQNKKSSKDEEKQQNLISVKQKEAINKKKNSDKTSTSAAINFDNFGRGKRRNSLTDSPLTGLSPSSGASNGDSADDIGG</sequence>
<evidence type="ECO:0000256" key="3">
    <source>
        <dbReference type="ARBA" id="ARBA00022679"/>
    </source>
</evidence>
<dbReference type="EC" id="2.3.2.31" evidence="2"/>
<feature type="domain" description="RING-type" evidence="10">
    <location>
        <begin position="1"/>
        <end position="85"/>
    </location>
</feature>
<feature type="compositionally biased region" description="Basic and acidic residues" evidence="9">
    <location>
        <begin position="159"/>
        <end position="171"/>
    </location>
</feature>
<dbReference type="Gene3D" id="1.20.120.1750">
    <property type="match status" value="1"/>
</dbReference>